<evidence type="ECO:0000256" key="3">
    <source>
        <dbReference type="ARBA" id="ARBA00022679"/>
    </source>
</evidence>
<evidence type="ECO:0000256" key="1">
    <source>
        <dbReference type="ARBA" id="ARBA00011900"/>
    </source>
</evidence>
<keyword evidence="2" id="KW-0489">Methyltransferase</keyword>
<keyword evidence="4" id="KW-0949">S-adenosyl-L-methionine</keyword>
<dbReference type="PRINTS" id="PR00507">
    <property type="entry name" value="N12N6MTFRASE"/>
</dbReference>
<dbReference type="SUPFAM" id="SSF53335">
    <property type="entry name" value="S-adenosyl-L-methionine-dependent methyltransferases"/>
    <property type="match status" value="1"/>
</dbReference>
<evidence type="ECO:0000313" key="8">
    <source>
        <dbReference type="EMBL" id="TLQ04732.1"/>
    </source>
</evidence>
<dbReference type="InterPro" id="IPR051537">
    <property type="entry name" value="DNA_Adenine_Mtase"/>
</dbReference>
<dbReference type="EC" id="2.1.1.72" evidence="1"/>
<dbReference type="AlphaFoldDB" id="A0A5R9BXY5"/>
<dbReference type="EMBL" id="VBTE01000066">
    <property type="protein sequence ID" value="TLQ04732.1"/>
    <property type="molecule type" value="Genomic_DNA"/>
</dbReference>
<evidence type="ECO:0000259" key="7">
    <source>
        <dbReference type="Pfam" id="PF02384"/>
    </source>
</evidence>
<dbReference type="Gene3D" id="3.40.50.150">
    <property type="entry name" value="Vaccinia Virus protein VP39"/>
    <property type="match status" value="1"/>
</dbReference>
<dbReference type="Pfam" id="PF02384">
    <property type="entry name" value="N6_Mtase"/>
    <property type="match status" value="1"/>
</dbReference>
<evidence type="ECO:0000256" key="5">
    <source>
        <dbReference type="ARBA" id="ARBA00022747"/>
    </source>
</evidence>
<accession>A0A5R9BXY5</accession>
<dbReference type="GO" id="GO:0008170">
    <property type="term" value="F:N-methyltransferase activity"/>
    <property type="evidence" value="ECO:0007669"/>
    <property type="project" value="InterPro"/>
</dbReference>
<sequence>MNSILMNPPFSANWEQIEDGRFSSYGIAPKSKADFAFFLHGYSKLKSGGTMAIVLPHGVLFRGAAEGKIRKALLEEGAIKAIIGLPANIFYGTSIPTVLIILKKDREDKSVFFIDASKDFEKGKNKNLLKDEHIQKIFLTYQEQKGIEKYSRLVEYDEVKDNDFNLNIPRYVDTFEEEDPIDMGAVALEIMQLDAEIKKSEKELGSMLNEMEVSNGDPKLIQALELTKKMFGVKTDKKVNSEDQITLEI</sequence>
<organism evidence="8 9">
    <name type="scientific">Marinilactibacillus psychrotolerans</name>
    <dbReference type="NCBI Taxonomy" id="191770"/>
    <lineage>
        <taxon>Bacteria</taxon>
        <taxon>Bacillati</taxon>
        <taxon>Bacillota</taxon>
        <taxon>Bacilli</taxon>
        <taxon>Lactobacillales</taxon>
        <taxon>Carnobacteriaceae</taxon>
        <taxon>Marinilactibacillus</taxon>
    </lineage>
</organism>
<dbReference type="PANTHER" id="PTHR42933:SF1">
    <property type="entry name" value="SITE-SPECIFIC DNA-METHYLTRANSFERASE (ADENINE-SPECIFIC)"/>
    <property type="match status" value="1"/>
</dbReference>
<evidence type="ECO:0000256" key="2">
    <source>
        <dbReference type="ARBA" id="ARBA00022603"/>
    </source>
</evidence>
<dbReference type="GO" id="GO:0009307">
    <property type="term" value="P:DNA restriction-modification system"/>
    <property type="evidence" value="ECO:0007669"/>
    <property type="project" value="UniProtKB-KW"/>
</dbReference>
<dbReference type="Proteomes" id="UP000307201">
    <property type="component" value="Unassembled WGS sequence"/>
</dbReference>
<dbReference type="PANTHER" id="PTHR42933">
    <property type="entry name" value="SLR6095 PROTEIN"/>
    <property type="match status" value="1"/>
</dbReference>
<gene>
    <name evidence="8" type="ORF">FEZ48_13305</name>
</gene>
<dbReference type="OrthoDB" id="9814572at2"/>
<dbReference type="GO" id="GO:0003677">
    <property type="term" value="F:DNA binding"/>
    <property type="evidence" value="ECO:0007669"/>
    <property type="project" value="InterPro"/>
</dbReference>
<keyword evidence="3" id="KW-0808">Transferase</keyword>
<name>A0A5R9BXY5_9LACT</name>
<dbReference type="GO" id="GO:0032259">
    <property type="term" value="P:methylation"/>
    <property type="evidence" value="ECO:0007669"/>
    <property type="project" value="UniProtKB-KW"/>
</dbReference>
<comment type="caution">
    <text evidence="8">The sequence shown here is derived from an EMBL/GenBank/DDBJ whole genome shotgun (WGS) entry which is preliminary data.</text>
</comment>
<proteinExistence type="predicted"/>
<dbReference type="InterPro" id="IPR029063">
    <property type="entry name" value="SAM-dependent_MTases_sf"/>
</dbReference>
<evidence type="ECO:0000256" key="4">
    <source>
        <dbReference type="ARBA" id="ARBA00022691"/>
    </source>
</evidence>
<dbReference type="GO" id="GO:0009007">
    <property type="term" value="F:site-specific DNA-methyltransferase (adenine-specific) activity"/>
    <property type="evidence" value="ECO:0007669"/>
    <property type="project" value="UniProtKB-EC"/>
</dbReference>
<evidence type="ECO:0000256" key="6">
    <source>
        <dbReference type="ARBA" id="ARBA00047942"/>
    </source>
</evidence>
<reference evidence="8 9" key="1">
    <citation type="submission" date="2019-05" db="EMBL/GenBank/DDBJ databases">
        <title>The metagenome of a microbial culture collection derived from dairy environment covers the genomic content of the human microbiome.</title>
        <authorList>
            <person name="Roder T."/>
            <person name="Wuthrich D."/>
            <person name="Sattari Z."/>
            <person name="Von Ah U."/>
            <person name="Bar C."/>
            <person name="Ronchi F."/>
            <person name="Macpherson A.J."/>
            <person name="Ganal-Vonarburg S.C."/>
            <person name="Bruggmann R."/>
            <person name="Vergeres G."/>
        </authorList>
    </citation>
    <scope>NUCLEOTIDE SEQUENCE [LARGE SCALE GENOMIC DNA]</scope>
    <source>
        <strain evidence="8 9">FAM 24235</strain>
    </source>
</reference>
<dbReference type="InterPro" id="IPR003356">
    <property type="entry name" value="DNA_methylase_A-5"/>
</dbReference>
<feature type="domain" description="DNA methylase adenine-specific" evidence="7">
    <location>
        <begin position="2"/>
        <end position="179"/>
    </location>
</feature>
<evidence type="ECO:0000313" key="9">
    <source>
        <dbReference type="Proteomes" id="UP000307201"/>
    </source>
</evidence>
<keyword evidence="5" id="KW-0680">Restriction system</keyword>
<dbReference type="RefSeq" id="WP_138473127.1">
    <property type="nucleotide sequence ID" value="NZ_VBTE01000066.1"/>
</dbReference>
<protein>
    <recommendedName>
        <fullName evidence="1">site-specific DNA-methyltransferase (adenine-specific)</fullName>
        <ecNumber evidence="1">2.1.1.72</ecNumber>
    </recommendedName>
</protein>
<comment type="catalytic activity">
    <reaction evidence="6">
        <text>a 2'-deoxyadenosine in DNA + S-adenosyl-L-methionine = an N(6)-methyl-2'-deoxyadenosine in DNA + S-adenosyl-L-homocysteine + H(+)</text>
        <dbReference type="Rhea" id="RHEA:15197"/>
        <dbReference type="Rhea" id="RHEA-COMP:12418"/>
        <dbReference type="Rhea" id="RHEA-COMP:12419"/>
        <dbReference type="ChEBI" id="CHEBI:15378"/>
        <dbReference type="ChEBI" id="CHEBI:57856"/>
        <dbReference type="ChEBI" id="CHEBI:59789"/>
        <dbReference type="ChEBI" id="CHEBI:90615"/>
        <dbReference type="ChEBI" id="CHEBI:90616"/>
        <dbReference type="EC" id="2.1.1.72"/>
    </reaction>
</comment>